<accession>A0A9X2VIU7</accession>
<dbReference type="EMBL" id="JANYMP010000001">
    <property type="protein sequence ID" value="MCS7475883.1"/>
    <property type="molecule type" value="Genomic_DNA"/>
</dbReference>
<proteinExistence type="inferred from homology"/>
<feature type="domain" description="Flavin reductase like" evidence="3">
    <location>
        <begin position="17"/>
        <end position="159"/>
    </location>
</feature>
<evidence type="ECO:0000259" key="3">
    <source>
        <dbReference type="SMART" id="SM00903"/>
    </source>
</evidence>
<dbReference type="GO" id="GO:0010181">
    <property type="term" value="F:FMN binding"/>
    <property type="evidence" value="ECO:0007669"/>
    <property type="project" value="InterPro"/>
</dbReference>
<dbReference type="PANTHER" id="PTHR30466:SF11">
    <property type="entry name" value="FLAVIN-DEPENDENT MONOOXYGENASE, REDUCTASE SUBUNIT HSAB"/>
    <property type="match status" value="1"/>
</dbReference>
<comment type="similarity">
    <text evidence="1">Belongs to the non-flavoprotein flavin reductase family.</text>
</comment>
<dbReference type="SMART" id="SM00903">
    <property type="entry name" value="Flavin_Reduct"/>
    <property type="match status" value="1"/>
</dbReference>
<dbReference type="AlphaFoldDB" id="A0A9X2VIU7"/>
<dbReference type="Pfam" id="PF01613">
    <property type="entry name" value="Flavin_Reduct"/>
    <property type="match status" value="1"/>
</dbReference>
<evidence type="ECO:0000313" key="4">
    <source>
        <dbReference type="EMBL" id="MCS7475883.1"/>
    </source>
</evidence>
<keyword evidence="2" id="KW-0560">Oxidoreductase</keyword>
<dbReference type="Proteomes" id="UP001141259">
    <property type="component" value="Unassembled WGS sequence"/>
</dbReference>
<dbReference type="InterPro" id="IPR002563">
    <property type="entry name" value="Flavin_Rdtase-like_dom"/>
</dbReference>
<dbReference type="Gene3D" id="2.30.110.10">
    <property type="entry name" value="Electron Transport, Fmn-binding Protein, Chain A"/>
    <property type="match status" value="1"/>
</dbReference>
<gene>
    <name evidence="4" type="ORF">NZH93_03380</name>
</gene>
<organism evidence="4 5">
    <name type="scientific">Umezawaea endophytica</name>
    <dbReference type="NCBI Taxonomy" id="1654476"/>
    <lineage>
        <taxon>Bacteria</taxon>
        <taxon>Bacillati</taxon>
        <taxon>Actinomycetota</taxon>
        <taxon>Actinomycetes</taxon>
        <taxon>Pseudonocardiales</taxon>
        <taxon>Pseudonocardiaceae</taxon>
        <taxon>Umezawaea</taxon>
    </lineage>
</organism>
<protein>
    <submittedName>
        <fullName evidence="4">Flavin reductase family protein</fullName>
    </submittedName>
</protein>
<evidence type="ECO:0000313" key="5">
    <source>
        <dbReference type="Proteomes" id="UP001141259"/>
    </source>
</evidence>
<sequence>MTVVESTLDTGLLRRAFGMFPSGVTAICALVDGKPTGMAASSFTSVSLDPPLVSVCIAHTSSTWPVLRTATRIGVSVLGEGHRDVVRRLAARGGDRFAGLGHDVDGDALLLHDAAMRAVCSLDREVPVGDHLIAVLRVHSVDPHPEVEPIVFHASGFRLLER</sequence>
<dbReference type="InterPro" id="IPR050268">
    <property type="entry name" value="NADH-dep_flavin_reductase"/>
</dbReference>
<keyword evidence="5" id="KW-1185">Reference proteome</keyword>
<evidence type="ECO:0000256" key="2">
    <source>
        <dbReference type="ARBA" id="ARBA00023002"/>
    </source>
</evidence>
<dbReference type="GO" id="GO:0042602">
    <property type="term" value="F:riboflavin reductase (NADPH) activity"/>
    <property type="evidence" value="ECO:0007669"/>
    <property type="project" value="TreeGrafter"/>
</dbReference>
<name>A0A9X2VIU7_9PSEU</name>
<reference evidence="4" key="1">
    <citation type="submission" date="2022-08" db="EMBL/GenBank/DDBJ databases">
        <authorList>
            <person name="Tistechok S."/>
            <person name="Samborskyy M."/>
            <person name="Roman I."/>
        </authorList>
    </citation>
    <scope>NUCLEOTIDE SEQUENCE</scope>
    <source>
        <strain evidence="4">DSM 103496</strain>
    </source>
</reference>
<dbReference type="PANTHER" id="PTHR30466">
    <property type="entry name" value="FLAVIN REDUCTASE"/>
    <property type="match status" value="1"/>
</dbReference>
<dbReference type="RefSeq" id="WP_259621382.1">
    <property type="nucleotide sequence ID" value="NZ_JANYMP010000001.1"/>
</dbReference>
<dbReference type="InterPro" id="IPR012349">
    <property type="entry name" value="Split_barrel_FMN-bd"/>
</dbReference>
<comment type="caution">
    <text evidence="4">The sequence shown here is derived from an EMBL/GenBank/DDBJ whole genome shotgun (WGS) entry which is preliminary data.</text>
</comment>
<evidence type="ECO:0000256" key="1">
    <source>
        <dbReference type="ARBA" id="ARBA00008898"/>
    </source>
</evidence>
<dbReference type="SUPFAM" id="SSF50475">
    <property type="entry name" value="FMN-binding split barrel"/>
    <property type="match status" value="1"/>
</dbReference>